<evidence type="ECO:0000256" key="2">
    <source>
        <dbReference type="ARBA" id="ARBA00022448"/>
    </source>
</evidence>
<feature type="compositionally biased region" description="Basic and acidic residues" evidence="10">
    <location>
        <begin position="326"/>
        <end position="340"/>
    </location>
</feature>
<comment type="subunit">
    <text evidence="9">Forms a complex with SecD. Part of the essential Sec protein translocation apparatus which comprises SecA, SecYEG and auxiliary proteins SecDF. Other proteins may also be involved.</text>
</comment>
<dbReference type="InterPro" id="IPR022645">
    <property type="entry name" value="SecD/SecF_bac"/>
</dbReference>
<gene>
    <name evidence="9 12" type="primary">secF</name>
    <name evidence="12" type="ORF">J4H85_09165</name>
</gene>
<keyword evidence="6 9" id="KW-1133">Transmembrane helix</keyword>
<comment type="similarity">
    <text evidence="9">Belongs to the SecD/SecF family. SecF subfamily.</text>
</comment>
<dbReference type="Pfam" id="PF07549">
    <property type="entry name" value="Sec_GG"/>
    <property type="match status" value="1"/>
</dbReference>
<comment type="subcellular location">
    <subcellularLocation>
        <location evidence="1 9">Cell membrane</location>
        <topology evidence="1 9">Multi-pass membrane protein</topology>
    </subcellularLocation>
</comment>
<evidence type="ECO:0000256" key="3">
    <source>
        <dbReference type="ARBA" id="ARBA00022475"/>
    </source>
</evidence>
<evidence type="ECO:0000256" key="6">
    <source>
        <dbReference type="ARBA" id="ARBA00022989"/>
    </source>
</evidence>
<feature type="transmembrane region" description="Helical" evidence="9">
    <location>
        <begin position="257"/>
        <end position="276"/>
    </location>
</feature>
<evidence type="ECO:0000313" key="13">
    <source>
        <dbReference type="Proteomes" id="UP000668403"/>
    </source>
</evidence>
<dbReference type="EMBL" id="JAGFBF010000005">
    <property type="protein sequence ID" value="MBO2990157.1"/>
    <property type="molecule type" value="Genomic_DNA"/>
</dbReference>
<dbReference type="Pfam" id="PF02355">
    <property type="entry name" value="SecD_SecF_C"/>
    <property type="match status" value="1"/>
</dbReference>
<dbReference type="SUPFAM" id="SSF82866">
    <property type="entry name" value="Multidrug efflux transporter AcrB transmembrane domain"/>
    <property type="match status" value="1"/>
</dbReference>
<evidence type="ECO:0000256" key="1">
    <source>
        <dbReference type="ARBA" id="ARBA00004651"/>
    </source>
</evidence>
<dbReference type="AlphaFoldDB" id="A0A939QE59"/>
<dbReference type="RefSeq" id="WP_208238912.1">
    <property type="nucleotide sequence ID" value="NZ_BAAAQU010000002.1"/>
</dbReference>
<dbReference type="HAMAP" id="MF_01464_B">
    <property type="entry name" value="SecF_B"/>
    <property type="match status" value="1"/>
</dbReference>
<feature type="region of interest" description="Disordered" evidence="10">
    <location>
        <begin position="326"/>
        <end position="355"/>
    </location>
</feature>
<protein>
    <recommendedName>
        <fullName evidence="9">Protein-export membrane protein SecF</fullName>
    </recommendedName>
</protein>
<reference evidence="12" key="1">
    <citation type="submission" date="2021-03" db="EMBL/GenBank/DDBJ databases">
        <title>Leucobacter chromiisoli sp. nov., isolated from chromium-containing soil of chemical plant.</title>
        <authorList>
            <person name="Xu Z."/>
        </authorList>
    </citation>
    <scope>NUCLEOTIDE SEQUENCE</scope>
    <source>
        <strain evidence="12">K 70/01</strain>
    </source>
</reference>
<evidence type="ECO:0000256" key="8">
    <source>
        <dbReference type="ARBA" id="ARBA00023136"/>
    </source>
</evidence>
<dbReference type="NCBIfam" id="TIGR00916">
    <property type="entry name" value="2A0604s01"/>
    <property type="match status" value="1"/>
</dbReference>
<keyword evidence="7 9" id="KW-0811">Translocation</keyword>
<dbReference type="InterPro" id="IPR022813">
    <property type="entry name" value="SecD/SecF_arch_bac"/>
</dbReference>
<dbReference type="InterPro" id="IPR055344">
    <property type="entry name" value="SecD_SecF_C_bact"/>
</dbReference>
<name>A0A939QE59_9MICO</name>
<dbReference type="GO" id="GO:0006605">
    <property type="term" value="P:protein targeting"/>
    <property type="evidence" value="ECO:0007669"/>
    <property type="project" value="UniProtKB-UniRule"/>
</dbReference>
<keyword evidence="5 9" id="KW-0653">Protein transport</keyword>
<sequence length="355" mass="38460">MARSFSEWGNAIYTGEQSVEFVRRRKLWYTIAIALVIVSIVGPFLRGGFVFGIEFTGGSQFQVHLDTSVENDQQIAEEAVAEVLPSSTPRVSHVGQTDVRIQLEDLSETENTEVSAALQEAFDVGETDVTYSFVGPAWGQDITKQAMIGVAVFLVFAALVMAVYFRTWKMAAAALVALLHDLIITAGIYGITGFEVTPAALIGFLTIMGYSLYDTVVVFDKIRENTSPGALNETRTFSESVNLAVNQTLVRSINTSVVGLLPVGGILFIGGYWLGAATLRDISLALFIGILVGAYSTIFVAAPVYADMRSHEPALKKRDARVREIREQHLREGDGAEHPNDVLAGDAESGRSTGV</sequence>
<evidence type="ECO:0000256" key="5">
    <source>
        <dbReference type="ARBA" id="ARBA00022927"/>
    </source>
</evidence>
<keyword evidence="8 9" id="KW-0472">Membrane</keyword>
<keyword evidence="2 9" id="KW-0813">Transport</keyword>
<comment type="caution">
    <text evidence="12">The sequence shown here is derived from an EMBL/GenBank/DDBJ whole genome shotgun (WGS) entry which is preliminary data.</text>
</comment>
<keyword evidence="3 9" id="KW-1003">Cell membrane</keyword>
<dbReference type="GO" id="GO:0015450">
    <property type="term" value="F:protein-transporting ATPase activity"/>
    <property type="evidence" value="ECO:0007669"/>
    <property type="project" value="InterPro"/>
</dbReference>
<evidence type="ECO:0000256" key="4">
    <source>
        <dbReference type="ARBA" id="ARBA00022692"/>
    </source>
</evidence>
<dbReference type="PANTHER" id="PTHR30081">
    <property type="entry name" value="PROTEIN-EXPORT MEMBRANE PROTEIN SEC"/>
    <property type="match status" value="1"/>
</dbReference>
<dbReference type="Gene3D" id="1.20.1640.10">
    <property type="entry name" value="Multidrug efflux transporter AcrB transmembrane domain"/>
    <property type="match status" value="1"/>
</dbReference>
<feature type="transmembrane region" description="Helical" evidence="9">
    <location>
        <begin position="172"/>
        <end position="192"/>
    </location>
</feature>
<feature type="transmembrane region" description="Helical" evidence="9">
    <location>
        <begin position="198"/>
        <end position="219"/>
    </location>
</feature>
<accession>A0A939QE59</accession>
<evidence type="ECO:0000256" key="10">
    <source>
        <dbReference type="SAM" id="MobiDB-lite"/>
    </source>
</evidence>
<dbReference type="Proteomes" id="UP000668403">
    <property type="component" value="Unassembled WGS sequence"/>
</dbReference>
<dbReference type="InterPro" id="IPR005665">
    <property type="entry name" value="SecF_bac"/>
</dbReference>
<evidence type="ECO:0000256" key="7">
    <source>
        <dbReference type="ARBA" id="ARBA00023010"/>
    </source>
</evidence>
<dbReference type="NCBIfam" id="TIGR00966">
    <property type="entry name" value="transloc_SecF"/>
    <property type="match status" value="1"/>
</dbReference>
<feature type="domain" description="Protein export membrane protein SecD/SecF C-terminal" evidence="11">
    <location>
        <begin position="125"/>
        <end position="309"/>
    </location>
</feature>
<organism evidence="12 13">
    <name type="scientific">Leucobacter tardus</name>
    <dbReference type="NCBI Taxonomy" id="501483"/>
    <lineage>
        <taxon>Bacteria</taxon>
        <taxon>Bacillati</taxon>
        <taxon>Actinomycetota</taxon>
        <taxon>Actinomycetes</taxon>
        <taxon>Micrococcales</taxon>
        <taxon>Microbacteriaceae</taxon>
        <taxon>Leucobacter</taxon>
    </lineage>
</organism>
<comment type="function">
    <text evidence="9">Part of the Sec protein translocase complex. Interacts with the SecYEG preprotein conducting channel. SecDF uses the proton motive force (PMF) to complete protein translocation after the ATP-dependent function of SecA.</text>
</comment>
<dbReference type="InterPro" id="IPR048634">
    <property type="entry name" value="SecD_SecF_C"/>
</dbReference>
<dbReference type="PRINTS" id="PR01755">
    <property type="entry name" value="SECFTRNLCASE"/>
</dbReference>
<dbReference type="GO" id="GO:0005886">
    <property type="term" value="C:plasma membrane"/>
    <property type="evidence" value="ECO:0007669"/>
    <property type="project" value="UniProtKB-SubCell"/>
</dbReference>
<keyword evidence="4 9" id="KW-0812">Transmembrane</keyword>
<dbReference type="GO" id="GO:0043952">
    <property type="term" value="P:protein transport by the Sec complex"/>
    <property type="evidence" value="ECO:0007669"/>
    <property type="project" value="UniProtKB-UniRule"/>
</dbReference>
<dbReference type="GO" id="GO:0065002">
    <property type="term" value="P:intracellular protein transmembrane transport"/>
    <property type="evidence" value="ECO:0007669"/>
    <property type="project" value="UniProtKB-UniRule"/>
</dbReference>
<feature type="transmembrane region" description="Helical" evidence="9">
    <location>
        <begin position="282"/>
        <end position="306"/>
    </location>
</feature>
<dbReference type="InterPro" id="IPR022646">
    <property type="entry name" value="SecD/SecF_CS"/>
</dbReference>
<dbReference type="PANTHER" id="PTHR30081:SF8">
    <property type="entry name" value="PROTEIN TRANSLOCASE SUBUNIT SECF"/>
    <property type="match status" value="1"/>
</dbReference>
<keyword evidence="13" id="KW-1185">Reference proteome</keyword>
<proteinExistence type="inferred from homology"/>
<feature type="transmembrane region" description="Helical" evidence="9">
    <location>
        <begin position="146"/>
        <end position="165"/>
    </location>
</feature>
<evidence type="ECO:0000259" key="11">
    <source>
        <dbReference type="Pfam" id="PF02355"/>
    </source>
</evidence>
<evidence type="ECO:0000256" key="9">
    <source>
        <dbReference type="HAMAP-Rule" id="MF_01464"/>
    </source>
</evidence>
<feature type="transmembrane region" description="Helical" evidence="9">
    <location>
        <begin position="27"/>
        <end position="45"/>
    </location>
</feature>
<evidence type="ECO:0000313" key="12">
    <source>
        <dbReference type="EMBL" id="MBO2990157.1"/>
    </source>
</evidence>